<protein>
    <submittedName>
        <fullName evidence="2">Protein FAM131B isoform X2</fullName>
    </submittedName>
</protein>
<reference evidence="2" key="1">
    <citation type="submission" date="2022-08" db="EMBL/GenBank/DDBJ databases">
        <title>Genome sequencing of akame (Lates japonicus).</title>
        <authorList>
            <person name="Hashiguchi Y."/>
            <person name="Takahashi H."/>
        </authorList>
    </citation>
    <scope>NUCLEOTIDE SEQUENCE</scope>
    <source>
        <strain evidence="2">Kochi</strain>
    </source>
</reference>
<evidence type="ECO:0000256" key="1">
    <source>
        <dbReference type="SAM" id="MobiDB-lite"/>
    </source>
</evidence>
<dbReference type="Proteomes" id="UP001279410">
    <property type="component" value="Unassembled WGS sequence"/>
</dbReference>
<organism evidence="2 3">
    <name type="scientific">Lates japonicus</name>
    <name type="common">Japanese lates</name>
    <dbReference type="NCBI Taxonomy" id="270547"/>
    <lineage>
        <taxon>Eukaryota</taxon>
        <taxon>Metazoa</taxon>
        <taxon>Chordata</taxon>
        <taxon>Craniata</taxon>
        <taxon>Vertebrata</taxon>
        <taxon>Euteleostomi</taxon>
        <taxon>Actinopterygii</taxon>
        <taxon>Neopterygii</taxon>
        <taxon>Teleostei</taxon>
        <taxon>Neoteleostei</taxon>
        <taxon>Acanthomorphata</taxon>
        <taxon>Carangaria</taxon>
        <taxon>Carangaria incertae sedis</taxon>
        <taxon>Centropomidae</taxon>
        <taxon>Lates</taxon>
    </lineage>
</organism>
<keyword evidence="3" id="KW-1185">Reference proteome</keyword>
<proteinExistence type="predicted"/>
<evidence type="ECO:0000313" key="3">
    <source>
        <dbReference type="Proteomes" id="UP001279410"/>
    </source>
</evidence>
<dbReference type="EMBL" id="BRZM01003289">
    <property type="protein sequence ID" value="GLD47092.1"/>
    <property type="molecule type" value="Genomic_DNA"/>
</dbReference>
<gene>
    <name evidence="2" type="ORF">AKAME5_002711500</name>
</gene>
<evidence type="ECO:0000313" key="2">
    <source>
        <dbReference type="EMBL" id="GLD47092.1"/>
    </source>
</evidence>
<sequence>MGCIGSRRLTADGVPVQKDGEQHGRQNFMGRNQSVMEDTTPILPRLKRNSKPRIGHWLSLLGDPPEGKSDSSPQPWLRGRAAHMIEWQTGVCRRVGCRRVPQFQTHPGAVENERAGERRHSVTSDGEKNACCILQQFGDLRGNTSSLVIDGWREPASGSNQGSGSSDEVNQEYHQSRSLHHSSAEVRPATYVSPGHSPSLLSDARWGATNNDLLAASPRWSC</sequence>
<comment type="caution">
    <text evidence="2">The sequence shown here is derived from an EMBL/GenBank/DDBJ whole genome shotgun (WGS) entry which is preliminary data.</text>
</comment>
<accession>A0AAD3M3W1</accession>
<name>A0AAD3M3W1_LATJO</name>
<feature type="region of interest" description="Disordered" evidence="1">
    <location>
        <begin position="150"/>
        <end position="196"/>
    </location>
</feature>
<feature type="compositionally biased region" description="Polar residues" evidence="1">
    <location>
        <begin position="157"/>
        <end position="168"/>
    </location>
</feature>
<dbReference type="AlphaFoldDB" id="A0AAD3M3W1"/>